<dbReference type="InterPro" id="IPR011712">
    <property type="entry name" value="Sig_transdc_His_kin_sub3_dim/P"/>
</dbReference>
<reference evidence="14" key="1">
    <citation type="submission" date="2023-06" db="EMBL/GenBank/DDBJ databases">
        <title>lsaBGC provides a comprehensive framework for evolutionary analysis of biosynthetic gene clusters within focal taxa.</title>
        <authorList>
            <person name="Salamzade R."/>
            <person name="Sandstrom S."/>
            <person name="Kalan L.R."/>
        </authorList>
    </citation>
    <scope>NUCLEOTIDE SEQUENCE</scope>
    <source>
        <strain evidence="14">P3-SID899</strain>
    </source>
</reference>
<dbReference type="InterPro" id="IPR003594">
    <property type="entry name" value="HATPase_dom"/>
</dbReference>
<dbReference type="GO" id="GO:0016020">
    <property type="term" value="C:membrane"/>
    <property type="evidence" value="ECO:0007669"/>
    <property type="project" value="InterPro"/>
</dbReference>
<evidence type="ECO:0000256" key="5">
    <source>
        <dbReference type="ARBA" id="ARBA00022741"/>
    </source>
</evidence>
<dbReference type="SUPFAM" id="SSF55874">
    <property type="entry name" value="ATPase domain of HSP90 chaperone/DNA topoisomerase II/histidine kinase"/>
    <property type="match status" value="1"/>
</dbReference>
<dbReference type="GO" id="GO:0046983">
    <property type="term" value="F:protein dimerization activity"/>
    <property type="evidence" value="ECO:0007669"/>
    <property type="project" value="InterPro"/>
</dbReference>
<feature type="transmembrane region" description="Helical" evidence="10">
    <location>
        <begin position="156"/>
        <end position="175"/>
    </location>
</feature>
<keyword evidence="10" id="KW-1133">Transmembrane helix</keyword>
<dbReference type="AlphaFoldDB" id="A0AAP3AGN9"/>
<keyword evidence="3" id="KW-0597">Phosphoprotein</keyword>
<evidence type="ECO:0000256" key="1">
    <source>
        <dbReference type="ARBA" id="ARBA00000085"/>
    </source>
</evidence>
<keyword evidence="10" id="KW-0472">Membrane</keyword>
<evidence type="ECO:0000256" key="6">
    <source>
        <dbReference type="ARBA" id="ARBA00022777"/>
    </source>
</evidence>
<evidence type="ECO:0000256" key="10">
    <source>
        <dbReference type="SAM" id="Phobius"/>
    </source>
</evidence>
<feature type="region of interest" description="Disordered" evidence="9">
    <location>
        <begin position="282"/>
        <end position="341"/>
    </location>
</feature>
<evidence type="ECO:0000256" key="3">
    <source>
        <dbReference type="ARBA" id="ARBA00022553"/>
    </source>
</evidence>
<organism evidence="14 15">
    <name type="scientific">Micrococcus luteus</name>
    <name type="common">Micrococcus lysodeikticus</name>
    <dbReference type="NCBI Taxonomy" id="1270"/>
    <lineage>
        <taxon>Bacteria</taxon>
        <taxon>Bacillati</taxon>
        <taxon>Actinomycetota</taxon>
        <taxon>Actinomycetes</taxon>
        <taxon>Micrococcales</taxon>
        <taxon>Micrococcaceae</taxon>
        <taxon>Micrococcus</taxon>
    </lineage>
</organism>
<dbReference type="InterPro" id="IPR050482">
    <property type="entry name" value="Sensor_HK_TwoCompSys"/>
</dbReference>
<keyword evidence="8" id="KW-0902">Two-component regulatory system</keyword>
<dbReference type="Pfam" id="PF23539">
    <property type="entry name" value="DUF7134"/>
    <property type="match status" value="1"/>
</dbReference>
<protein>
    <recommendedName>
        <fullName evidence="2">histidine kinase</fullName>
        <ecNumber evidence="2">2.7.13.3</ecNumber>
    </recommendedName>
</protein>
<dbReference type="Proteomes" id="UP001205867">
    <property type="component" value="Unassembled WGS sequence"/>
</dbReference>
<proteinExistence type="predicted"/>
<evidence type="ECO:0000256" key="8">
    <source>
        <dbReference type="ARBA" id="ARBA00023012"/>
    </source>
</evidence>
<feature type="domain" description="Signal transduction histidine kinase subgroup 3 dimerisation and phosphoacceptor" evidence="12">
    <location>
        <begin position="211"/>
        <end position="276"/>
    </location>
</feature>
<feature type="transmembrane region" description="Helical" evidence="10">
    <location>
        <begin position="73"/>
        <end position="105"/>
    </location>
</feature>
<evidence type="ECO:0000313" key="15">
    <source>
        <dbReference type="Proteomes" id="UP001205867"/>
    </source>
</evidence>
<evidence type="ECO:0000256" key="7">
    <source>
        <dbReference type="ARBA" id="ARBA00022840"/>
    </source>
</evidence>
<dbReference type="InterPro" id="IPR055558">
    <property type="entry name" value="DUF7134"/>
</dbReference>
<keyword evidence="5" id="KW-0547">Nucleotide-binding</keyword>
<dbReference type="EMBL" id="JALXKZ020000008">
    <property type="protein sequence ID" value="MCV7628771.1"/>
    <property type="molecule type" value="Genomic_DNA"/>
</dbReference>
<comment type="catalytic activity">
    <reaction evidence="1">
        <text>ATP + protein L-histidine = ADP + protein N-phospho-L-histidine.</text>
        <dbReference type="EC" id="2.7.13.3"/>
    </reaction>
</comment>
<dbReference type="PANTHER" id="PTHR24421:SF10">
    <property type="entry name" value="NITRATE_NITRITE SENSOR PROTEIN NARQ"/>
    <property type="match status" value="1"/>
</dbReference>
<keyword evidence="7" id="KW-0067">ATP-binding</keyword>
<dbReference type="GO" id="GO:0005524">
    <property type="term" value="F:ATP binding"/>
    <property type="evidence" value="ECO:0007669"/>
    <property type="project" value="UniProtKB-KW"/>
</dbReference>
<dbReference type="Pfam" id="PF02518">
    <property type="entry name" value="HATPase_c"/>
    <property type="match status" value="1"/>
</dbReference>
<dbReference type="Gene3D" id="1.20.5.1930">
    <property type="match status" value="1"/>
</dbReference>
<name>A0AAP3AGN9_MICLU</name>
<evidence type="ECO:0000259" key="11">
    <source>
        <dbReference type="Pfam" id="PF02518"/>
    </source>
</evidence>
<dbReference type="PANTHER" id="PTHR24421">
    <property type="entry name" value="NITRATE/NITRITE SENSOR PROTEIN NARX-RELATED"/>
    <property type="match status" value="1"/>
</dbReference>
<feature type="transmembrane region" description="Helical" evidence="10">
    <location>
        <begin position="20"/>
        <end position="38"/>
    </location>
</feature>
<evidence type="ECO:0000259" key="12">
    <source>
        <dbReference type="Pfam" id="PF07730"/>
    </source>
</evidence>
<feature type="transmembrane region" description="Helical" evidence="10">
    <location>
        <begin position="117"/>
        <end position="136"/>
    </location>
</feature>
<dbReference type="GO" id="GO:0000155">
    <property type="term" value="F:phosphorelay sensor kinase activity"/>
    <property type="evidence" value="ECO:0007669"/>
    <property type="project" value="InterPro"/>
</dbReference>
<dbReference type="Pfam" id="PF07730">
    <property type="entry name" value="HisKA_3"/>
    <property type="match status" value="1"/>
</dbReference>
<dbReference type="CDD" id="cd16917">
    <property type="entry name" value="HATPase_UhpB-NarQ-NarX-like"/>
    <property type="match status" value="1"/>
</dbReference>
<feature type="compositionally biased region" description="Low complexity" evidence="9">
    <location>
        <begin position="313"/>
        <end position="332"/>
    </location>
</feature>
<evidence type="ECO:0000256" key="4">
    <source>
        <dbReference type="ARBA" id="ARBA00022679"/>
    </source>
</evidence>
<keyword evidence="10" id="KW-0812">Transmembrane</keyword>
<keyword evidence="4" id="KW-0808">Transferase</keyword>
<dbReference type="InterPro" id="IPR036890">
    <property type="entry name" value="HATPase_C_sf"/>
</dbReference>
<feature type="domain" description="Histidine kinase/HSP90-like ATPase" evidence="11">
    <location>
        <begin position="375"/>
        <end position="466"/>
    </location>
</feature>
<dbReference type="Gene3D" id="3.30.565.10">
    <property type="entry name" value="Histidine kinase-like ATPase, C-terminal domain"/>
    <property type="match status" value="1"/>
</dbReference>
<evidence type="ECO:0000256" key="9">
    <source>
        <dbReference type="SAM" id="MobiDB-lite"/>
    </source>
</evidence>
<gene>
    <name evidence="14" type="ORF">M3A82_005365</name>
</gene>
<comment type="caution">
    <text evidence="14">The sequence shown here is derived from an EMBL/GenBank/DDBJ whole genome shotgun (WGS) entry which is preliminary data.</text>
</comment>
<accession>A0AAP3AGN9</accession>
<evidence type="ECO:0000313" key="14">
    <source>
        <dbReference type="EMBL" id="MCV7628771.1"/>
    </source>
</evidence>
<evidence type="ECO:0000256" key="2">
    <source>
        <dbReference type="ARBA" id="ARBA00012438"/>
    </source>
</evidence>
<sequence>MNPLRRLDQWTRLHPVRTDVMAAAALFTVLVALPWIALGPMVAPDPQGRQTAVSLLAGAGMVLPWAVRRVRPVASAAVVTAAAVLHLLAGPEFSLSLLMVPLTVYNLAANAPRSISVAGLLMGLVGGVANGVKVWLFPAQFVTPDGLTVRSPAEPLAMVIMAIGCGLMVLTAWAFGDVVRNRRLTVRALEDRAHRLEVQSRQERELAAADERSHIAREMHDIVAHSLQVIISQADGARYAAAAKPALAVTALETIGQTGRSALADMRQLLGVLRETGETVAGVPGVADDDARRPAADGVPARPADPAPDRADPAGTRPDVVAAPDGRGARLPPGRRPQPRLADLPALVETMRLSGLEVSLLETGTPRRALPAGGELAAYRIVQEALTNTLRHGGPDADAFVTLAWTARGLDLQIDDDGCGAAADPATRGSGQGLRGAAERAALFGGTLETGPRVGAGYRVSAHLPYSAV</sequence>
<evidence type="ECO:0000259" key="13">
    <source>
        <dbReference type="Pfam" id="PF23539"/>
    </source>
</evidence>
<dbReference type="RefSeq" id="WP_206399765.1">
    <property type="nucleotide sequence ID" value="NZ_CP176570.1"/>
</dbReference>
<dbReference type="EC" id="2.7.13.3" evidence="2"/>
<keyword evidence="6 14" id="KW-0418">Kinase</keyword>
<feature type="domain" description="DUF7134" evidence="13">
    <location>
        <begin position="7"/>
        <end position="183"/>
    </location>
</feature>